<keyword evidence="4" id="KW-0677">Repeat</keyword>
<dbReference type="InterPro" id="IPR032675">
    <property type="entry name" value="LRR_dom_sf"/>
</dbReference>
<keyword evidence="3 7" id="KW-0732">Signal</keyword>
<dbReference type="FunFam" id="3.80.10.10:FF:000383">
    <property type="entry name" value="Leucine-rich repeat receptor protein kinase EMS1"/>
    <property type="match status" value="1"/>
</dbReference>
<sequence>MNFLIQVICAWLPFVASWAKVTDKEALVELYQSTGGANWTLSSLAPYDEMMLPGGNDGWDLSKDPCPKAYNGTWNGVGCVDPCYYPIDGDDCSFGRITGLQLSHNNLEGTIPDSLFDKLINLTVIDLSHNSLSGTIPTTIGKLRNLMVFQVGHNRLSGTIPTEIRTIGSHVPPDEMAISLADIAIEPEDGDGNVTYDWEITKTMGLSQFDVGHNNLNGTIPTTIGELANLQAADFSNNPELGADGCCDNADMYYQSFYGYNTTLPTEIGALKKLQVLKMDWSRFMRHLPTEVGNLRNLQYWRVQGSFETNQVSGTIPSQFGKLKKLTEFMMENNTLSGTLSNDLTAMESLEKFTVQDNKLSGSMPDDIGDLTALQWWDSFGNKLEGDLPSSIQNIGGLDYLYLQNEQLDPILSHFCRQRIEASAIGRKYNWQVLSSEYMNYKLVSACANPYDTHAAFEQLSGDV</sequence>
<evidence type="ECO:0000256" key="5">
    <source>
        <dbReference type="ARBA" id="ARBA00022989"/>
    </source>
</evidence>
<dbReference type="PANTHER" id="PTHR48060">
    <property type="entry name" value="DNA DAMAGE-REPAIR/TOLERATION PROTEIN DRT100"/>
    <property type="match status" value="1"/>
</dbReference>
<feature type="chain" id="PRO_5031444294" description="Leucine-rich repeat-containing N-terminal plant-type domain-containing protein" evidence="7">
    <location>
        <begin position="20"/>
        <end position="464"/>
    </location>
</feature>
<evidence type="ECO:0000256" key="7">
    <source>
        <dbReference type="SAM" id="SignalP"/>
    </source>
</evidence>
<dbReference type="Pfam" id="PF13855">
    <property type="entry name" value="LRR_8"/>
    <property type="match status" value="1"/>
</dbReference>
<dbReference type="FunFam" id="3.80.10.10:FF:000129">
    <property type="entry name" value="Leucine-rich repeat receptor-like kinase"/>
    <property type="match status" value="1"/>
</dbReference>
<protein>
    <recommendedName>
        <fullName evidence="9">Leucine-rich repeat-containing N-terminal plant-type domain-containing protein</fullName>
    </recommendedName>
</protein>
<name>A0A7S2CKC7_9EUKA</name>
<comment type="subcellular location">
    <subcellularLocation>
        <location evidence="1">Membrane</location>
    </subcellularLocation>
</comment>
<evidence type="ECO:0000256" key="2">
    <source>
        <dbReference type="ARBA" id="ARBA00022692"/>
    </source>
</evidence>
<evidence type="ECO:0000256" key="1">
    <source>
        <dbReference type="ARBA" id="ARBA00004370"/>
    </source>
</evidence>
<dbReference type="EMBL" id="HBGU01017774">
    <property type="protein sequence ID" value="CAD9428460.1"/>
    <property type="molecule type" value="Transcribed_RNA"/>
</dbReference>
<dbReference type="PANTHER" id="PTHR48060:SF21">
    <property type="entry name" value="L DOMAIN-LIKE PROTEIN"/>
    <property type="match status" value="1"/>
</dbReference>
<dbReference type="AlphaFoldDB" id="A0A7S2CKC7"/>
<dbReference type="GO" id="GO:0016020">
    <property type="term" value="C:membrane"/>
    <property type="evidence" value="ECO:0007669"/>
    <property type="project" value="UniProtKB-SubCell"/>
</dbReference>
<evidence type="ECO:0008006" key="9">
    <source>
        <dbReference type="Google" id="ProtNLM"/>
    </source>
</evidence>
<feature type="signal peptide" evidence="7">
    <location>
        <begin position="1"/>
        <end position="19"/>
    </location>
</feature>
<evidence type="ECO:0000256" key="6">
    <source>
        <dbReference type="ARBA" id="ARBA00023136"/>
    </source>
</evidence>
<dbReference type="InterPro" id="IPR053211">
    <property type="entry name" value="DNA_repair-toleration"/>
</dbReference>
<organism evidence="8">
    <name type="scientific">Haptolina brevifila</name>
    <dbReference type="NCBI Taxonomy" id="156173"/>
    <lineage>
        <taxon>Eukaryota</taxon>
        <taxon>Haptista</taxon>
        <taxon>Haptophyta</taxon>
        <taxon>Prymnesiophyceae</taxon>
        <taxon>Prymnesiales</taxon>
        <taxon>Prymnesiaceae</taxon>
        <taxon>Haptolina</taxon>
    </lineage>
</organism>
<evidence type="ECO:0000256" key="4">
    <source>
        <dbReference type="ARBA" id="ARBA00022737"/>
    </source>
</evidence>
<keyword evidence="2" id="KW-0812">Transmembrane</keyword>
<keyword evidence="6" id="KW-0472">Membrane</keyword>
<dbReference type="InterPro" id="IPR001611">
    <property type="entry name" value="Leu-rich_rpt"/>
</dbReference>
<evidence type="ECO:0000313" key="8">
    <source>
        <dbReference type="EMBL" id="CAD9428460.1"/>
    </source>
</evidence>
<evidence type="ECO:0000256" key="3">
    <source>
        <dbReference type="ARBA" id="ARBA00022729"/>
    </source>
</evidence>
<accession>A0A7S2CKC7</accession>
<dbReference type="SUPFAM" id="SSF52058">
    <property type="entry name" value="L domain-like"/>
    <property type="match status" value="1"/>
</dbReference>
<reference evidence="8" key="1">
    <citation type="submission" date="2021-01" db="EMBL/GenBank/DDBJ databases">
        <authorList>
            <person name="Corre E."/>
            <person name="Pelletier E."/>
            <person name="Niang G."/>
            <person name="Scheremetjew M."/>
            <person name="Finn R."/>
            <person name="Kale V."/>
            <person name="Holt S."/>
            <person name="Cochrane G."/>
            <person name="Meng A."/>
            <person name="Brown T."/>
            <person name="Cohen L."/>
        </authorList>
    </citation>
    <scope>NUCLEOTIDE SEQUENCE</scope>
    <source>
        <strain evidence="8">UTEX LB 985</strain>
    </source>
</reference>
<keyword evidence="5" id="KW-1133">Transmembrane helix</keyword>
<dbReference type="Gene3D" id="3.80.10.10">
    <property type="entry name" value="Ribonuclease Inhibitor"/>
    <property type="match status" value="3"/>
</dbReference>
<gene>
    <name evidence="8" type="ORF">CBRE1094_LOCUS9624</name>
</gene>
<proteinExistence type="predicted"/>